<dbReference type="RefSeq" id="WP_115411619.1">
    <property type="nucleotide sequence ID" value="NZ_JADLQH010000005.1"/>
</dbReference>
<accession>A0A449GIY2</accession>
<organism evidence="1">
    <name type="scientific">Nocardia farcinica</name>
    <dbReference type="NCBI Taxonomy" id="37329"/>
    <lineage>
        <taxon>Bacteria</taxon>
        <taxon>Bacillati</taxon>
        <taxon>Actinomycetota</taxon>
        <taxon>Actinomycetes</taxon>
        <taxon>Mycobacteriales</taxon>
        <taxon>Nocardiaceae</taxon>
        <taxon>Nocardia</taxon>
    </lineage>
</organism>
<gene>
    <name evidence="1" type="ORF">NCTC1935_03538</name>
</gene>
<sequence length="110" mass="12247">MFGKPPAIAYLRRDISGVRQQWHENALRGTALRLGYNLRKTIVLGPGSVNPTADLVAVVHRLRVEAVFVPGLEHFDAVVPRELVAIADVITVWPPRTFARWSSGRLPDNL</sequence>
<reference evidence="1" key="1">
    <citation type="submission" date="2019-02" db="EMBL/GenBank/DDBJ databases">
        <authorList>
            <consortium name="Pathogen Informatics"/>
        </authorList>
    </citation>
    <scope>NUCLEOTIDE SEQUENCE</scope>
    <source>
        <strain evidence="1">3012STDY6733949</strain>
    </source>
</reference>
<evidence type="ECO:0000313" key="1">
    <source>
        <dbReference type="EMBL" id="VFA85697.1"/>
    </source>
</evidence>
<dbReference type="AlphaFoldDB" id="A0A449GIY2"/>
<dbReference type="EMBL" id="CAACYE010000005">
    <property type="protein sequence ID" value="VFA85697.1"/>
    <property type="molecule type" value="Genomic_DNA"/>
</dbReference>
<name>A0A449GIY2_NOCFR</name>
<proteinExistence type="predicted"/>
<protein>
    <submittedName>
        <fullName evidence="1">Uncharacterized protein</fullName>
    </submittedName>
</protein>